<evidence type="ECO:0000256" key="2">
    <source>
        <dbReference type="ARBA" id="ARBA00022516"/>
    </source>
</evidence>
<feature type="binding site" evidence="13">
    <location>
        <position position="18"/>
    </location>
    <ligand>
        <name>NADPH</name>
        <dbReference type="ChEBI" id="CHEBI:57783"/>
    </ligand>
</feature>
<evidence type="ECO:0000256" key="16">
    <source>
        <dbReference type="PIRSR" id="PIRSR000114-3"/>
    </source>
</evidence>
<comment type="caution">
    <text evidence="20">The sequence shown here is derived from an EMBL/GenBank/DDBJ whole genome shotgun (WGS) entry which is preliminary data.</text>
</comment>
<feature type="binding site" evidence="13">
    <location>
        <position position="145"/>
    </location>
    <ligand>
        <name>NADPH</name>
        <dbReference type="ChEBI" id="CHEBI:57783"/>
    </ligand>
</feature>
<dbReference type="NCBIfam" id="NF009098">
    <property type="entry name" value="PRK12439.1"/>
    <property type="match status" value="1"/>
</dbReference>
<dbReference type="SUPFAM" id="SSF51735">
    <property type="entry name" value="NAD(P)-binding Rossmann-fold domains"/>
    <property type="match status" value="1"/>
</dbReference>
<comment type="similarity">
    <text evidence="1 13 17">Belongs to the NAD-dependent glycerol-3-phosphate dehydrogenase family.</text>
</comment>
<sequence length="341" mass="35934">MSMEMGETMRITVLGAGSWGTTVASVLTRRDHESLIWARNPATAEEIDVKHCNERYLAGFPLPTRLRATADLAEAAAHAELLVVGVPTGAFRETLEQVKPDLHPWIPVVSLSKGLERDSLLRMTEVIKEVLPGHPAAALTGPNLAKEIMAGMAAATVIATEDLTVASEIQRVFRRGLLRVYTNHDVIGCEVGGALKNVVAIATGIAQGLGVGDNTRAGVISRGLAELTTLAVAMGGEPSTLAGLAGMGDLVATCISPHSRNRHVGEQLGRGRSLADILAEMGQVAEGVKTVHAAVQLADQHGLPMPITRTIHRVVTGEITAERAYAGLLRTHPAGHESEPG</sequence>
<feature type="active site" description="Proton acceptor" evidence="13 14">
    <location>
        <position position="196"/>
    </location>
</feature>
<dbReference type="GO" id="GO:0006650">
    <property type="term" value="P:glycerophospholipid metabolic process"/>
    <property type="evidence" value="ECO:0007669"/>
    <property type="project" value="UniProtKB-UniRule"/>
</dbReference>
<evidence type="ECO:0000256" key="8">
    <source>
        <dbReference type="ARBA" id="ARBA00023264"/>
    </source>
</evidence>
<keyword evidence="4 13" id="KW-0560">Oxidoreductase</keyword>
<dbReference type="InterPro" id="IPR008927">
    <property type="entry name" value="6-PGluconate_DH-like_C_sf"/>
</dbReference>
<keyword evidence="2 13" id="KW-0444">Lipid biosynthesis</keyword>
<comment type="catalytic activity">
    <reaction evidence="13">
        <text>sn-glycerol 3-phosphate + NAD(+) = dihydroxyacetone phosphate + NADH + H(+)</text>
        <dbReference type="Rhea" id="RHEA:11092"/>
        <dbReference type="ChEBI" id="CHEBI:15378"/>
        <dbReference type="ChEBI" id="CHEBI:57540"/>
        <dbReference type="ChEBI" id="CHEBI:57597"/>
        <dbReference type="ChEBI" id="CHEBI:57642"/>
        <dbReference type="ChEBI" id="CHEBI:57945"/>
        <dbReference type="EC" id="1.1.1.94"/>
    </reaction>
</comment>
<dbReference type="Pfam" id="PF07479">
    <property type="entry name" value="NAD_Gly3P_dh_C"/>
    <property type="match status" value="1"/>
</dbReference>
<dbReference type="InterPro" id="IPR011128">
    <property type="entry name" value="G3P_DH_NAD-dep_N"/>
</dbReference>
<dbReference type="InterPro" id="IPR036291">
    <property type="entry name" value="NAD(P)-bd_dom_sf"/>
</dbReference>
<reference evidence="20 21" key="1">
    <citation type="submission" date="2020-08" db="EMBL/GenBank/DDBJ databases">
        <title>Sequencing the genomes of 1000 actinobacteria strains.</title>
        <authorList>
            <person name="Klenk H.-P."/>
        </authorList>
    </citation>
    <scope>NUCLEOTIDE SEQUENCE [LARGE SCALE GENOMIC DNA]</scope>
    <source>
        <strain evidence="20 21">DSM 43150</strain>
    </source>
</reference>
<feature type="binding site" evidence="13">
    <location>
        <position position="141"/>
    </location>
    <ligand>
        <name>sn-glycerol 3-phosphate</name>
        <dbReference type="ChEBI" id="CHEBI:57597"/>
    </ligand>
</feature>
<feature type="binding site" evidence="13">
    <location>
        <position position="284"/>
    </location>
    <ligand>
        <name>NADPH</name>
        <dbReference type="ChEBI" id="CHEBI:57783"/>
    </ligand>
</feature>
<dbReference type="NCBIfam" id="NF000942">
    <property type="entry name" value="PRK00094.1-4"/>
    <property type="match status" value="1"/>
</dbReference>
<dbReference type="NCBIfam" id="NF000940">
    <property type="entry name" value="PRK00094.1-2"/>
    <property type="match status" value="1"/>
</dbReference>
<feature type="binding site" evidence="16">
    <location>
        <position position="260"/>
    </location>
    <ligand>
        <name>NAD(+)</name>
        <dbReference type="ChEBI" id="CHEBI:57540"/>
    </ligand>
</feature>
<feature type="binding site" evidence="13">
    <location>
        <position position="259"/>
    </location>
    <ligand>
        <name>sn-glycerol 3-phosphate</name>
        <dbReference type="ChEBI" id="CHEBI:57597"/>
    </ligand>
</feature>
<feature type="binding site" evidence="13">
    <location>
        <position position="19"/>
    </location>
    <ligand>
        <name>NADPH</name>
        <dbReference type="ChEBI" id="CHEBI:57783"/>
    </ligand>
</feature>
<feature type="binding site" evidence="13">
    <location>
        <position position="260"/>
    </location>
    <ligand>
        <name>NADPH</name>
        <dbReference type="ChEBI" id="CHEBI:57783"/>
    </ligand>
</feature>
<proteinExistence type="inferred from homology"/>
<feature type="binding site" evidence="13">
    <location>
        <position position="286"/>
    </location>
    <ligand>
        <name>NADPH</name>
        <dbReference type="ChEBI" id="CHEBI:57783"/>
    </ligand>
</feature>
<evidence type="ECO:0000256" key="14">
    <source>
        <dbReference type="PIRSR" id="PIRSR000114-1"/>
    </source>
</evidence>
<feature type="binding site" evidence="13">
    <location>
        <position position="39"/>
    </location>
    <ligand>
        <name>NADPH</name>
        <dbReference type="ChEBI" id="CHEBI:57783"/>
    </ligand>
</feature>
<feature type="binding site" evidence="13">
    <location>
        <position position="260"/>
    </location>
    <ligand>
        <name>sn-glycerol 3-phosphate</name>
        <dbReference type="ChEBI" id="CHEBI:57597"/>
    </ligand>
</feature>
<dbReference type="AlphaFoldDB" id="A0A7W7HJC6"/>
<gene>
    <name evidence="13" type="primary">gpsA</name>
    <name evidence="20" type="ORF">BJ964_005763</name>
</gene>
<dbReference type="Proteomes" id="UP000590511">
    <property type="component" value="Unassembled WGS sequence"/>
</dbReference>
<comment type="catalytic activity">
    <reaction evidence="9">
        <text>sn-glycerol 3-phosphate + NADP(+) = dihydroxyacetone phosphate + NADPH + H(+)</text>
        <dbReference type="Rhea" id="RHEA:11096"/>
        <dbReference type="ChEBI" id="CHEBI:15378"/>
        <dbReference type="ChEBI" id="CHEBI:57597"/>
        <dbReference type="ChEBI" id="CHEBI:57642"/>
        <dbReference type="ChEBI" id="CHEBI:57783"/>
        <dbReference type="ChEBI" id="CHEBI:58349"/>
        <dbReference type="EC" id="1.1.1.94"/>
    </reaction>
    <physiologicalReaction direction="right-to-left" evidence="9">
        <dbReference type="Rhea" id="RHEA:11098"/>
    </physiologicalReaction>
</comment>
<evidence type="ECO:0000313" key="21">
    <source>
        <dbReference type="Proteomes" id="UP000590511"/>
    </source>
</evidence>
<dbReference type="HAMAP" id="MF_00394">
    <property type="entry name" value="NAD_Glyc3P_dehydrog"/>
    <property type="match status" value="1"/>
</dbReference>
<evidence type="ECO:0000256" key="12">
    <source>
        <dbReference type="ARBA" id="ARBA00080511"/>
    </source>
</evidence>
<dbReference type="SUPFAM" id="SSF48179">
    <property type="entry name" value="6-phosphogluconate dehydrogenase C-terminal domain-like"/>
    <property type="match status" value="1"/>
</dbReference>
<dbReference type="Gene3D" id="1.10.1040.10">
    <property type="entry name" value="N-(1-d-carboxylethyl)-l-norvaline Dehydrogenase, domain 2"/>
    <property type="match status" value="1"/>
</dbReference>
<protein>
    <recommendedName>
        <fullName evidence="11 13">Glycerol-3-phosphate dehydrogenase [NAD(P)+]</fullName>
        <ecNumber evidence="10 13">1.1.1.94</ecNumber>
    </recommendedName>
    <alternativeName>
        <fullName evidence="13">NAD(P)(+)-dependent glycerol-3-phosphate dehydrogenase</fullName>
    </alternativeName>
    <alternativeName>
        <fullName evidence="12 13">NAD(P)H-dependent dihydroxyacetone-phosphate reductase</fullName>
    </alternativeName>
</protein>
<dbReference type="InterPro" id="IPR006109">
    <property type="entry name" value="G3P_DH_NAD-dep_C"/>
</dbReference>
<comment type="pathway">
    <text evidence="13">Membrane lipid metabolism; glycerophospholipid metabolism.</text>
</comment>
<feature type="domain" description="Glycerol-3-phosphate dehydrogenase NAD-dependent C-terminal" evidence="19">
    <location>
        <begin position="185"/>
        <end position="324"/>
    </location>
</feature>
<dbReference type="Pfam" id="PF01210">
    <property type="entry name" value="NAD_Gly3P_dh_N"/>
    <property type="match status" value="1"/>
</dbReference>
<feature type="binding site" evidence="13">
    <location>
        <position position="261"/>
    </location>
    <ligand>
        <name>sn-glycerol 3-phosphate</name>
        <dbReference type="ChEBI" id="CHEBI:57597"/>
    </ligand>
</feature>
<dbReference type="GO" id="GO:0005975">
    <property type="term" value="P:carbohydrate metabolic process"/>
    <property type="evidence" value="ECO:0007669"/>
    <property type="project" value="InterPro"/>
</dbReference>
<feature type="binding site" evidence="15">
    <location>
        <position position="113"/>
    </location>
    <ligand>
        <name>substrate</name>
    </ligand>
</feature>
<dbReference type="PRINTS" id="PR00077">
    <property type="entry name" value="GPDHDRGNASE"/>
</dbReference>
<evidence type="ECO:0000256" key="6">
    <source>
        <dbReference type="ARBA" id="ARBA00023098"/>
    </source>
</evidence>
<evidence type="ECO:0000259" key="18">
    <source>
        <dbReference type="Pfam" id="PF01210"/>
    </source>
</evidence>
<dbReference type="PIRSF" id="PIRSF000114">
    <property type="entry name" value="Glycerol-3-P_dh"/>
    <property type="match status" value="1"/>
</dbReference>
<comment type="caution">
    <text evidence="13">Lacks conserved residue(s) required for the propagation of feature annotation.</text>
</comment>
<comment type="subcellular location">
    <subcellularLocation>
        <location evidence="13">Cytoplasm</location>
    </subcellularLocation>
</comment>
<evidence type="ECO:0000256" key="3">
    <source>
        <dbReference type="ARBA" id="ARBA00022857"/>
    </source>
</evidence>
<keyword evidence="13" id="KW-0963">Cytoplasm</keyword>
<dbReference type="PANTHER" id="PTHR11728:SF1">
    <property type="entry name" value="GLYCEROL-3-PHOSPHATE DEHYDROGENASE [NAD(+)] 2, CHLOROPLASTIC"/>
    <property type="match status" value="1"/>
</dbReference>
<evidence type="ECO:0000256" key="10">
    <source>
        <dbReference type="ARBA" id="ARBA00066687"/>
    </source>
</evidence>
<evidence type="ECO:0000256" key="9">
    <source>
        <dbReference type="ARBA" id="ARBA00052716"/>
    </source>
</evidence>
<evidence type="ECO:0000256" key="5">
    <source>
        <dbReference type="ARBA" id="ARBA00023027"/>
    </source>
</evidence>
<dbReference type="EC" id="1.1.1.94" evidence="10 13"/>
<dbReference type="PANTHER" id="PTHR11728">
    <property type="entry name" value="GLYCEROL-3-PHOSPHATE DEHYDROGENASE"/>
    <property type="match status" value="1"/>
</dbReference>
<feature type="binding site" evidence="13">
    <location>
        <position position="56"/>
    </location>
    <ligand>
        <name>NADPH</name>
        <dbReference type="ChEBI" id="CHEBI:57783"/>
    </ligand>
</feature>
<evidence type="ECO:0000256" key="13">
    <source>
        <dbReference type="HAMAP-Rule" id="MF_00394"/>
    </source>
</evidence>
<keyword evidence="8 13" id="KW-1208">Phospholipid metabolism</keyword>
<dbReference type="FunFam" id="1.10.1040.10:FF:000001">
    <property type="entry name" value="Glycerol-3-phosphate dehydrogenase [NAD(P)+]"/>
    <property type="match status" value="1"/>
</dbReference>
<evidence type="ECO:0000256" key="15">
    <source>
        <dbReference type="PIRSR" id="PIRSR000114-2"/>
    </source>
</evidence>
<dbReference type="GO" id="GO:0046167">
    <property type="term" value="P:glycerol-3-phosphate biosynthetic process"/>
    <property type="evidence" value="ECO:0007669"/>
    <property type="project" value="UniProtKB-UniRule"/>
</dbReference>
<dbReference type="EMBL" id="JACHNC010000001">
    <property type="protein sequence ID" value="MBB4751602.1"/>
    <property type="molecule type" value="Genomic_DNA"/>
</dbReference>
<feature type="binding site" evidence="13">
    <location>
        <position position="113"/>
    </location>
    <ligand>
        <name>sn-glycerol 3-phosphate</name>
        <dbReference type="ChEBI" id="CHEBI:57597"/>
    </ligand>
</feature>
<feature type="binding site" evidence="13">
    <location>
        <position position="196"/>
    </location>
    <ligand>
        <name>sn-glycerol 3-phosphate</name>
        <dbReference type="ChEBI" id="CHEBI:57597"/>
    </ligand>
</feature>
<organism evidence="20 21">
    <name type="scientific">Actinoplanes lobatus</name>
    <dbReference type="NCBI Taxonomy" id="113568"/>
    <lineage>
        <taxon>Bacteria</taxon>
        <taxon>Bacillati</taxon>
        <taxon>Actinomycetota</taxon>
        <taxon>Actinomycetes</taxon>
        <taxon>Micromonosporales</taxon>
        <taxon>Micromonosporaceae</taxon>
        <taxon>Actinoplanes</taxon>
    </lineage>
</organism>
<keyword evidence="13" id="KW-0547">Nucleotide-binding</keyword>
<dbReference type="GO" id="GO:0051287">
    <property type="term" value="F:NAD binding"/>
    <property type="evidence" value="ECO:0007669"/>
    <property type="project" value="InterPro"/>
</dbReference>
<feature type="domain" description="Glycerol-3-phosphate dehydrogenase NAD-dependent N-terminal" evidence="18">
    <location>
        <begin position="11"/>
        <end position="164"/>
    </location>
</feature>
<accession>A0A7W7HJC6</accession>
<evidence type="ECO:0000313" key="20">
    <source>
        <dbReference type="EMBL" id="MBB4751602.1"/>
    </source>
</evidence>
<dbReference type="Gene3D" id="3.40.50.720">
    <property type="entry name" value="NAD(P)-binding Rossmann-like Domain"/>
    <property type="match status" value="1"/>
</dbReference>
<evidence type="ECO:0000256" key="7">
    <source>
        <dbReference type="ARBA" id="ARBA00023209"/>
    </source>
</evidence>
<evidence type="ECO:0000256" key="17">
    <source>
        <dbReference type="RuleBase" id="RU000437"/>
    </source>
</evidence>
<evidence type="ECO:0000256" key="1">
    <source>
        <dbReference type="ARBA" id="ARBA00011009"/>
    </source>
</evidence>
<keyword evidence="5 13" id="KW-0520">NAD</keyword>
<keyword evidence="6 13" id="KW-0443">Lipid metabolism</keyword>
<keyword evidence="7 13" id="KW-0594">Phospholipid biosynthesis</keyword>
<evidence type="ECO:0000256" key="4">
    <source>
        <dbReference type="ARBA" id="ARBA00023002"/>
    </source>
</evidence>
<dbReference type="PROSITE" id="PS00957">
    <property type="entry name" value="NAD_G3PDH"/>
    <property type="match status" value="1"/>
</dbReference>
<evidence type="ECO:0000259" key="19">
    <source>
        <dbReference type="Pfam" id="PF07479"/>
    </source>
</evidence>
<comment type="function">
    <text evidence="13">Catalyzes the reduction of the glycolytic intermediate dihydroxyacetone phosphate (DHAP) to sn-glycerol 3-phosphate (G3P), the key precursor for phospholipid synthesis.</text>
</comment>
<feature type="binding site" evidence="16">
    <location>
        <begin position="15"/>
        <end position="20"/>
    </location>
    <ligand>
        <name>NAD(+)</name>
        <dbReference type="ChEBI" id="CHEBI:57540"/>
    </ligand>
</feature>
<feature type="binding site" evidence="15">
    <location>
        <begin position="260"/>
        <end position="261"/>
    </location>
    <ligand>
        <name>substrate</name>
    </ligand>
</feature>
<name>A0A7W7HJC6_9ACTN</name>
<dbReference type="GO" id="GO:0047952">
    <property type="term" value="F:glycerol-3-phosphate dehydrogenase [NAD(P)+] activity"/>
    <property type="evidence" value="ECO:0007669"/>
    <property type="project" value="UniProtKB-UniRule"/>
</dbReference>
<dbReference type="GO" id="GO:0008654">
    <property type="term" value="P:phospholipid biosynthetic process"/>
    <property type="evidence" value="ECO:0007669"/>
    <property type="project" value="UniProtKB-KW"/>
</dbReference>
<dbReference type="GO" id="GO:0005829">
    <property type="term" value="C:cytosol"/>
    <property type="evidence" value="ECO:0007669"/>
    <property type="project" value="TreeGrafter"/>
</dbReference>
<dbReference type="GO" id="GO:0046168">
    <property type="term" value="P:glycerol-3-phosphate catabolic process"/>
    <property type="evidence" value="ECO:0007669"/>
    <property type="project" value="InterPro"/>
</dbReference>
<dbReference type="FunFam" id="3.40.50.720:FF:000019">
    <property type="entry name" value="Glycerol-3-phosphate dehydrogenase [NAD(P)+]"/>
    <property type="match status" value="1"/>
</dbReference>
<dbReference type="UniPathway" id="UPA00940"/>
<keyword evidence="3 13" id="KW-0521">NADP</keyword>
<evidence type="ECO:0000256" key="11">
    <source>
        <dbReference type="ARBA" id="ARBA00069372"/>
    </source>
</evidence>
<feature type="binding site" evidence="13">
    <location>
        <position position="249"/>
    </location>
    <ligand>
        <name>sn-glycerol 3-phosphate</name>
        <dbReference type="ChEBI" id="CHEBI:57597"/>
    </ligand>
</feature>
<dbReference type="InterPro" id="IPR006168">
    <property type="entry name" value="G3P_DH_NAD-dep"/>
</dbReference>
<feature type="binding site" evidence="13">
    <location>
        <position position="113"/>
    </location>
    <ligand>
        <name>NADPH</name>
        <dbReference type="ChEBI" id="CHEBI:57783"/>
    </ligand>
</feature>
<dbReference type="InterPro" id="IPR013328">
    <property type="entry name" value="6PGD_dom2"/>
</dbReference>
<feature type="binding site" evidence="16">
    <location>
        <position position="145"/>
    </location>
    <ligand>
        <name>NAD(+)</name>
        <dbReference type="ChEBI" id="CHEBI:57540"/>
    </ligand>
</feature>